<keyword evidence="1" id="KW-1133">Transmembrane helix</keyword>
<reference evidence="2" key="1">
    <citation type="journal article" date="2019" name="Environ. Microbiol.">
        <title>Fungal ecological strategies reflected in gene transcription - a case study of two litter decomposers.</title>
        <authorList>
            <person name="Barbi F."/>
            <person name="Kohler A."/>
            <person name="Barry K."/>
            <person name="Baskaran P."/>
            <person name="Daum C."/>
            <person name="Fauchery L."/>
            <person name="Ihrmark K."/>
            <person name="Kuo A."/>
            <person name="LaButti K."/>
            <person name="Lipzen A."/>
            <person name="Morin E."/>
            <person name="Grigoriev I.V."/>
            <person name="Henrissat B."/>
            <person name="Lindahl B."/>
            <person name="Martin F."/>
        </authorList>
    </citation>
    <scope>NUCLEOTIDE SEQUENCE</scope>
    <source>
        <strain evidence="2">JB14</strain>
    </source>
</reference>
<dbReference type="AlphaFoldDB" id="A0A6A4I916"/>
<feature type="transmembrane region" description="Helical" evidence="1">
    <location>
        <begin position="19"/>
        <end position="38"/>
    </location>
</feature>
<dbReference type="OrthoDB" id="2524788at2759"/>
<keyword evidence="1" id="KW-0812">Transmembrane</keyword>
<protein>
    <submittedName>
        <fullName evidence="2">Uncharacterized protein</fullName>
    </submittedName>
</protein>
<feature type="transmembrane region" description="Helical" evidence="1">
    <location>
        <begin position="50"/>
        <end position="71"/>
    </location>
</feature>
<dbReference type="Proteomes" id="UP000799118">
    <property type="component" value="Unassembled WGS sequence"/>
</dbReference>
<sequence length="157" mass="16874">METTHSADTEYLVRKGSNYGYRIFSILSFPAYTAYILARRGRASFSLNGLLQSTWIGGFVGAAGGGGIAFARYNFTNPEQVRVKRMETAYDTGQIRAEDHATIGGVLFAVLTPAVLWNRARIINLILGGAGLGSSVGMLTHWTRSVSGDTPTVLAPV</sequence>
<keyword evidence="1" id="KW-0472">Membrane</keyword>
<gene>
    <name evidence="2" type="ORF">BT96DRAFT_851076</name>
</gene>
<dbReference type="EMBL" id="ML769398">
    <property type="protein sequence ID" value="KAE9407081.1"/>
    <property type="molecule type" value="Genomic_DNA"/>
</dbReference>
<accession>A0A6A4I916</accession>
<evidence type="ECO:0000256" key="1">
    <source>
        <dbReference type="SAM" id="Phobius"/>
    </source>
</evidence>
<evidence type="ECO:0000313" key="3">
    <source>
        <dbReference type="Proteomes" id="UP000799118"/>
    </source>
</evidence>
<evidence type="ECO:0000313" key="2">
    <source>
        <dbReference type="EMBL" id="KAE9407081.1"/>
    </source>
</evidence>
<proteinExistence type="predicted"/>
<name>A0A6A4I916_9AGAR</name>
<feature type="transmembrane region" description="Helical" evidence="1">
    <location>
        <begin position="122"/>
        <end position="142"/>
    </location>
</feature>
<organism evidence="2 3">
    <name type="scientific">Gymnopus androsaceus JB14</name>
    <dbReference type="NCBI Taxonomy" id="1447944"/>
    <lineage>
        <taxon>Eukaryota</taxon>
        <taxon>Fungi</taxon>
        <taxon>Dikarya</taxon>
        <taxon>Basidiomycota</taxon>
        <taxon>Agaricomycotina</taxon>
        <taxon>Agaricomycetes</taxon>
        <taxon>Agaricomycetidae</taxon>
        <taxon>Agaricales</taxon>
        <taxon>Marasmiineae</taxon>
        <taxon>Omphalotaceae</taxon>
        <taxon>Gymnopus</taxon>
    </lineage>
</organism>
<keyword evidence="3" id="KW-1185">Reference proteome</keyword>